<dbReference type="EMBL" id="RCZK01000005">
    <property type="protein sequence ID" value="TPG12736.1"/>
    <property type="molecule type" value="Genomic_DNA"/>
</dbReference>
<dbReference type="Proteomes" id="UP000318413">
    <property type="component" value="Unassembled WGS sequence"/>
</dbReference>
<comment type="caution">
    <text evidence="2">The sequence shown here is derived from an EMBL/GenBank/DDBJ whole genome shotgun (WGS) entry which is preliminary data.</text>
</comment>
<reference evidence="2 3" key="1">
    <citation type="journal article" date="2019" name="Environ. Microbiol.">
        <title>Species interactions and distinct microbial communities in high Arctic permafrost affected cryosols are associated with the CH4 and CO2 gas fluxes.</title>
        <authorList>
            <person name="Altshuler I."/>
            <person name="Hamel J."/>
            <person name="Turney S."/>
            <person name="Magnuson E."/>
            <person name="Levesque R."/>
            <person name="Greer C."/>
            <person name="Whyte L.G."/>
        </authorList>
    </citation>
    <scope>NUCLEOTIDE SEQUENCE [LARGE SCALE GENOMIC DNA]</scope>
    <source>
        <strain evidence="2 3">S5.1</strain>
    </source>
</reference>
<evidence type="ECO:0000313" key="3">
    <source>
        <dbReference type="Proteomes" id="UP000318413"/>
    </source>
</evidence>
<proteinExistence type="predicted"/>
<feature type="chain" id="PRO_5021439512" description="TonB C-terminal domain-containing protein" evidence="1">
    <location>
        <begin position="17"/>
        <end position="132"/>
    </location>
</feature>
<dbReference type="RefSeq" id="WP_140870444.1">
    <property type="nucleotide sequence ID" value="NZ_RCZK01000005.1"/>
</dbReference>
<protein>
    <recommendedName>
        <fullName evidence="4">TonB C-terminal domain-containing protein</fullName>
    </recommendedName>
</protein>
<sequence>MIAALALMAQAATAPAAAPLPPPNWSTLPSIRFVKPVIASPRLADFVRAKIRHRRCAAQRRTNTGWVLTIDVAVLVTPQGLVRRTVPRAIHCPSIEQYAAGLAFSRATGNIATEGLVTDAWYKTSMAFAWPG</sequence>
<keyword evidence="3" id="KW-1185">Reference proteome</keyword>
<name>A0A502CLT8_9SPHN</name>
<evidence type="ECO:0000313" key="2">
    <source>
        <dbReference type="EMBL" id="TPG12736.1"/>
    </source>
</evidence>
<feature type="signal peptide" evidence="1">
    <location>
        <begin position="1"/>
        <end position="16"/>
    </location>
</feature>
<evidence type="ECO:0008006" key="4">
    <source>
        <dbReference type="Google" id="ProtNLM"/>
    </source>
</evidence>
<dbReference type="AlphaFoldDB" id="A0A502CLT8"/>
<accession>A0A502CLT8</accession>
<gene>
    <name evidence="2" type="ORF">EAH84_08165</name>
</gene>
<dbReference type="OrthoDB" id="7472509at2"/>
<evidence type="ECO:0000256" key="1">
    <source>
        <dbReference type="SAM" id="SignalP"/>
    </source>
</evidence>
<keyword evidence="1" id="KW-0732">Signal</keyword>
<organism evidence="2 3">
    <name type="scientific">Sphingomonas oligophenolica</name>
    <dbReference type="NCBI Taxonomy" id="301154"/>
    <lineage>
        <taxon>Bacteria</taxon>
        <taxon>Pseudomonadati</taxon>
        <taxon>Pseudomonadota</taxon>
        <taxon>Alphaproteobacteria</taxon>
        <taxon>Sphingomonadales</taxon>
        <taxon>Sphingomonadaceae</taxon>
        <taxon>Sphingomonas</taxon>
    </lineage>
</organism>